<proteinExistence type="predicted"/>
<feature type="chain" id="PRO_5028844625" evidence="1">
    <location>
        <begin position="20"/>
        <end position="226"/>
    </location>
</feature>
<protein>
    <submittedName>
        <fullName evidence="2">DUF2490 domain-containing protein</fullName>
    </submittedName>
</protein>
<dbReference type="Gene3D" id="2.40.160.10">
    <property type="entry name" value="Porin"/>
    <property type="match status" value="1"/>
</dbReference>
<dbReference type="InterPro" id="IPR023614">
    <property type="entry name" value="Porin_dom_sf"/>
</dbReference>
<feature type="signal peptide" evidence="1">
    <location>
        <begin position="1"/>
        <end position="19"/>
    </location>
</feature>
<organism evidence="2 3">
    <name type="scientific">Polaribacter pectinis</name>
    <dbReference type="NCBI Taxonomy" id="2738844"/>
    <lineage>
        <taxon>Bacteria</taxon>
        <taxon>Pseudomonadati</taxon>
        <taxon>Bacteroidota</taxon>
        <taxon>Flavobacteriia</taxon>
        <taxon>Flavobacteriales</taxon>
        <taxon>Flavobacteriaceae</taxon>
    </lineage>
</organism>
<evidence type="ECO:0000313" key="2">
    <source>
        <dbReference type="EMBL" id="QNM86938.1"/>
    </source>
</evidence>
<sequence length="226" mass="26762">MKKLGFLLCFAICSYSIQAQKSAEYQLGTWYMYNGSHKLSEKYSLKTMAHFRYFELASEFQQEIYRLGINYAFNPKTNLTLGVSYSTGDLAYDTSSIDLYESRFYEDLNLKSIWGKFNARHRFRLEQRFIHKNITVDQFQNWLRYDLNVSYPLSNNWSVYAFNEIFLNLNRSKTFAQNWTGAGFIYKLNKNIKLKTGYFQIKLPNTVLKRLQLGVILNTDFTKKTK</sequence>
<dbReference type="KEGG" id="ppec:H9W90_07460"/>
<evidence type="ECO:0000313" key="3">
    <source>
        <dbReference type="Proteomes" id="UP000515808"/>
    </source>
</evidence>
<gene>
    <name evidence="2" type="ORF">H9W90_07460</name>
</gene>
<keyword evidence="1" id="KW-0732">Signal</keyword>
<dbReference type="Proteomes" id="UP000515808">
    <property type="component" value="Chromosome"/>
</dbReference>
<keyword evidence="3" id="KW-1185">Reference proteome</keyword>
<evidence type="ECO:0000256" key="1">
    <source>
        <dbReference type="SAM" id="SignalP"/>
    </source>
</evidence>
<reference evidence="2 3" key="1">
    <citation type="submission" date="2020-08" db="EMBL/GenBank/DDBJ databases">
        <title>Polaribacter sp. L12M9 isolated from gut of the Korean scallop.</title>
        <authorList>
            <person name="Jeong Y.S."/>
        </authorList>
    </citation>
    <scope>NUCLEOTIDE SEQUENCE [LARGE SCALE GENOMIC DNA]</scope>
    <source>
        <strain evidence="2 3">L12M9</strain>
    </source>
</reference>
<dbReference type="EMBL" id="CP060695">
    <property type="protein sequence ID" value="QNM86938.1"/>
    <property type="molecule type" value="Genomic_DNA"/>
</dbReference>
<dbReference type="AlphaFoldDB" id="A0A7G9LE89"/>
<dbReference type="Pfam" id="PF10677">
    <property type="entry name" value="DUF2490"/>
    <property type="match status" value="1"/>
</dbReference>
<dbReference type="RefSeq" id="WP_187483810.1">
    <property type="nucleotide sequence ID" value="NZ_CP060695.1"/>
</dbReference>
<name>A0A7G9LE89_9FLAO</name>
<dbReference type="SUPFAM" id="SSF56935">
    <property type="entry name" value="Porins"/>
    <property type="match status" value="1"/>
</dbReference>
<accession>A0A7G9LE89</accession>
<dbReference type="InterPro" id="IPR019619">
    <property type="entry name" value="DUF2490"/>
</dbReference>